<reference evidence="2 3" key="1">
    <citation type="journal article" date="2015" name="Plant Cell">
        <title>Oil accumulation by the oleaginous diatom Fistulifera solaris as revealed by the genome and transcriptome.</title>
        <authorList>
            <person name="Tanaka T."/>
            <person name="Maeda Y."/>
            <person name="Veluchamy A."/>
            <person name="Tanaka M."/>
            <person name="Abida H."/>
            <person name="Marechal E."/>
            <person name="Bowler C."/>
            <person name="Muto M."/>
            <person name="Sunaga Y."/>
            <person name="Tanaka M."/>
            <person name="Yoshino T."/>
            <person name="Taniguchi T."/>
            <person name="Fukuda Y."/>
            <person name="Nemoto M."/>
            <person name="Matsumoto M."/>
            <person name="Wong P.S."/>
            <person name="Aburatani S."/>
            <person name="Fujibuchi W."/>
        </authorList>
    </citation>
    <scope>NUCLEOTIDE SEQUENCE [LARGE SCALE GENOMIC DNA]</scope>
    <source>
        <strain evidence="2 3">JPCC DA0580</strain>
    </source>
</reference>
<feature type="compositionally biased region" description="Acidic residues" evidence="1">
    <location>
        <begin position="165"/>
        <end position="176"/>
    </location>
</feature>
<evidence type="ECO:0000313" key="3">
    <source>
        <dbReference type="Proteomes" id="UP000198406"/>
    </source>
</evidence>
<sequence length="207" mass="22759">MFQSNVETGNARYCITCEQLIRPGAITCVDCEKILDIIAGSPVPSFPSTIKANIPAEPSTDLCCMCSSPTLLGSQFCSECEWSMAMVLEDPQYAYENTVVLPCQTNTRVVTQDTRVGHTENTGTQSTHVADSDDDEEIEVVAQLTETELMMQRYEKAKQSGDVMELLDDDDDNDDNDASKPLEMVANGTCESDDEIQFIKTVSRTAT</sequence>
<evidence type="ECO:0000256" key="1">
    <source>
        <dbReference type="SAM" id="MobiDB-lite"/>
    </source>
</evidence>
<protein>
    <submittedName>
        <fullName evidence="2">Uncharacterized protein</fullName>
    </submittedName>
</protein>
<name>A0A1Z5JMF8_FISSO</name>
<dbReference type="InParanoid" id="A0A1Z5JMF8"/>
<feature type="region of interest" description="Disordered" evidence="1">
    <location>
        <begin position="159"/>
        <end position="189"/>
    </location>
</feature>
<accession>A0A1Z5JMF8</accession>
<comment type="caution">
    <text evidence="2">The sequence shown here is derived from an EMBL/GenBank/DDBJ whole genome shotgun (WGS) entry which is preliminary data.</text>
</comment>
<proteinExistence type="predicted"/>
<evidence type="ECO:0000313" key="2">
    <source>
        <dbReference type="EMBL" id="GAX15096.1"/>
    </source>
</evidence>
<organism evidence="2 3">
    <name type="scientific">Fistulifera solaris</name>
    <name type="common">Oleaginous diatom</name>
    <dbReference type="NCBI Taxonomy" id="1519565"/>
    <lineage>
        <taxon>Eukaryota</taxon>
        <taxon>Sar</taxon>
        <taxon>Stramenopiles</taxon>
        <taxon>Ochrophyta</taxon>
        <taxon>Bacillariophyta</taxon>
        <taxon>Bacillariophyceae</taxon>
        <taxon>Bacillariophycidae</taxon>
        <taxon>Naviculales</taxon>
        <taxon>Naviculaceae</taxon>
        <taxon>Fistulifera</taxon>
    </lineage>
</organism>
<keyword evidence="3" id="KW-1185">Reference proteome</keyword>
<dbReference type="AlphaFoldDB" id="A0A1Z5JMF8"/>
<dbReference type="EMBL" id="BDSP01000087">
    <property type="protein sequence ID" value="GAX15096.1"/>
    <property type="molecule type" value="Genomic_DNA"/>
</dbReference>
<gene>
    <name evidence="2" type="ORF">FisN_12Lh207</name>
</gene>
<dbReference type="Proteomes" id="UP000198406">
    <property type="component" value="Unassembled WGS sequence"/>
</dbReference>